<dbReference type="PANTHER" id="PTHR43135">
    <property type="entry name" value="ALPHA-D-RIBOSE 1-METHYLPHOSPHONATE 5-TRIPHOSPHATE DIPHOSPHATASE"/>
    <property type="match status" value="1"/>
</dbReference>
<dbReference type="InterPro" id="IPR051781">
    <property type="entry name" value="Metallo-dep_Hydrolase"/>
</dbReference>
<evidence type="ECO:0000313" key="2">
    <source>
        <dbReference type="Proteomes" id="UP001597116"/>
    </source>
</evidence>
<organism evidence="1 2">
    <name type="scientific">Larkinella insperata</name>
    <dbReference type="NCBI Taxonomy" id="332158"/>
    <lineage>
        <taxon>Bacteria</taxon>
        <taxon>Pseudomonadati</taxon>
        <taxon>Bacteroidota</taxon>
        <taxon>Cytophagia</taxon>
        <taxon>Cytophagales</taxon>
        <taxon>Spirosomataceae</taxon>
        <taxon>Larkinella</taxon>
    </lineage>
</organism>
<dbReference type="PANTHER" id="PTHR43135:SF3">
    <property type="entry name" value="ALPHA-D-RIBOSE 1-METHYLPHOSPHONATE 5-TRIPHOSPHATE DIPHOSPHATASE"/>
    <property type="match status" value="1"/>
</dbReference>
<dbReference type="Proteomes" id="UP001597116">
    <property type="component" value="Unassembled WGS sequence"/>
</dbReference>
<dbReference type="Gene3D" id="3.40.50.10910">
    <property type="entry name" value="Amidohydrolase"/>
    <property type="match status" value="1"/>
</dbReference>
<dbReference type="SUPFAM" id="SSF51338">
    <property type="entry name" value="Composite domain of metallo-dependent hydrolases"/>
    <property type="match status" value="1"/>
</dbReference>
<proteinExistence type="predicted"/>
<sequence>MKKIGLLLLFLLLAVVAYRYFAPTVLPPVHLPSGLPAAFNRQRLQKADSYLIRDVTVIPMTSATVLPHQHVLVEQGRVRQITPRLDQIHSSAHPLVIDGAGKYLIPELNDLHVHVNDDNNLLLFVANGVTTIRNRAGYPFHLRLREKINRGQLLGPTLYTASPILEGTPTVWKFSRIVRTRNEARLAVLQYAKAGYDFIKIYHTLPQTIYAVLQPSGCTLPA</sequence>
<reference evidence="2" key="1">
    <citation type="journal article" date="2019" name="Int. J. Syst. Evol. Microbiol.">
        <title>The Global Catalogue of Microorganisms (GCM) 10K type strain sequencing project: providing services to taxonomists for standard genome sequencing and annotation.</title>
        <authorList>
            <consortium name="The Broad Institute Genomics Platform"/>
            <consortium name="The Broad Institute Genome Sequencing Center for Infectious Disease"/>
            <person name="Wu L."/>
            <person name="Ma J."/>
        </authorList>
    </citation>
    <scope>NUCLEOTIDE SEQUENCE [LARGE SCALE GENOMIC DNA]</scope>
    <source>
        <strain evidence="2">CCUG 55608</strain>
    </source>
</reference>
<comment type="caution">
    <text evidence="1">The sequence shown here is derived from an EMBL/GenBank/DDBJ whole genome shotgun (WGS) entry which is preliminary data.</text>
</comment>
<protein>
    <submittedName>
        <fullName evidence="1">Uncharacterized protein</fullName>
    </submittedName>
</protein>
<dbReference type="Gene3D" id="2.30.40.10">
    <property type="entry name" value="Urease, subunit C, domain 1"/>
    <property type="match status" value="1"/>
</dbReference>
<name>A0ABW3QB60_9BACT</name>
<dbReference type="InterPro" id="IPR032466">
    <property type="entry name" value="Metal_Hydrolase"/>
</dbReference>
<dbReference type="RefSeq" id="WP_379884041.1">
    <property type="nucleotide sequence ID" value="NZ_JBHTLP010000004.1"/>
</dbReference>
<dbReference type="InterPro" id="IPR011059">
    <property type="entry name" value="Metal-dep_hydrolase_composite"/>
</dbReference>
<dbReference type="Gene3D" id="3.30.110.90">
    <property type="entry name" value="Amidohydrolase"/>
    <property type="match status" value="1"/>
</dbReference>
<gene>
    <name evidence="1" type="ORF">ACFQ4C_07395</name>
</gene>
<keyword evidence="2" id="KW-1185">Reference proteome</keyword>
<dbReference type="SUPFAM" id="SSF51556">
    <property type="entry name" value="Metallo-dependent hydrolases"/>
    <property type="match status" value="1"/>
</dbReference>
<accession>A0ABW3QB60</accession>
<dbReference type="EMBL" id="JBHTLP010000004">
    <property type="protein sequence ID" value="MFD1140926.1"/>
    <property type="molecule type" value="Genomic_DNA"/>
</dbReference>
<evidence type="ECO:0000313" key="1">
    <source>
        <dbReference type="EMBL" id="MFD1140926.1"/>
    </source>
</evidence>